<comment type="caution">
    <text evidence="2">The sequence shown here is derived from an EMBL/GenBank/DDBJ whole genome shotgun (WGS) entry which is preliminary data.</text>
</comment>
<dbReference type="EMBL" id="BPLQ01014930">
    <property type="protein sequence ID" value="GIY84453.1"/>
    <property type="molecule type" value="Genomic_DNA"/>
</dbReference>
<organism evidence="2 3">
    <name type="scientific">Caerostris darwini</name>
    <dbReference type="NCBI Taxonomy" id="1538125"/>
    <lineage>
        <taxon>Eukaryota</taxon>
        <taxon>Metazoa</taxon>
        <taxon>Ecdysozoa</taxon>
        <taxon>Arthropoda</taxon>
        <taxon>Chelicerata</taxon>
        <taxon>Arachnida</taxon>
        <taxon>Araneae</taxon>
        <taxon>Araneomorphae</taxon>
        <taxon>Entelegynae</taxon>
        <taxon>Araneoidea</taxon>
        <taxon>Araneidae</taxon>
        <taxon>Caerostris</taxon>
    </lineage>
</organism>
<evidence type="ECO:0000313" key="2">
    <source>
        <dbReference type="EMBL" id="GIY84453.1"/>
    </source>
</evidence>
<protein>
    <submittedName>
        <fullName evidence="2">Uncharacterized protein</fullName>
    </submittedName>
</protein>
<evidence type="ECO:0000256" key="1">
    <source>
        <dbReference type="SAM" id="MobiDB-lite"/>
    </source>
</evidence>
<keyword evidence="3" id="KW-1185">Reference proteome</keyword>
<feature type="region of interest" description="Disordered" evidence="1">
    <location>
        <begin position="1"/>
        <end position="43"/>
    </location>
</feature>
<evidence type="ECO:0000313" key="3">
    <source>
        <dbReference type="Proteomes" id="UP001054837"/>
    </source>
</evidence>
<reference evidence="2 3" key="1">
    <citation type="submission" date="2021-06" db="EMBL/GenBank/DDBJ databases">
        <title>Caerostris darwini draft genome.</title>
        <authorList>
            <person name="Kono N."/>
            <person name="Arakawa K."/>
        </authorList>
    </citation>
    <scope>NUCLEOTIDE SEQUENCE [LARGE SCALE GENOMIC DNA]</scope>
</reference>
<proteinExistence type="predicted"/>
<name>A0AAV4WSC7_9ARAC</name>
<accession>A0AAV4WSC7</accession>
<sequence>MNSSQVNERRQTRRSIDVTSGDKDRSSRNQSMTSGRPPRQRGWQAIYCGGVRGMKIVWWKGTAGCRGISATANKEVKVPRIFPPKSLAHSIHLAEELVYFNKQPRHDSGREGGEEKKKWAWRTFPSQATNRVNCNGGL</sequence>
<dbReference type="Proteomes" id="UP001054837">
    <property type="component" value="Unassembled WGS sequence"/>
</dbReference>
<dbReference type="AlphaFoldDB" id="A0AAV4WSC7"/>
<gene>
    <name evidence="2" type="ORF">CDAR_278831</name>
</gene>
<feature type="compositionally biased region" description="Basic and acidic residues" evidence="1">
    <location>
        <begin position="7"/>
        <end position="27"/>
    </location>
</feature>